<gene>
    <name evidence="25" type="ORF">AN964_15810</name>
</gene>
<evidence type="ECO:0000256" key="2">
    <source>
        <dbReference type="ARBA" id="ARBA00001946"/>
    </source>
</evidence>
<sequence length="571" mass="63340">MSTILKGIAASNGIAIAKAYRLVEPDLSFSKKTIENADEEIARFQAAMSAAKSELEVIRERAGSELGADKAAIFDAHLLVLNDPELITPIEDNIKNNKLNAESSLKETTDMFITMFEQMDNEYMRERAADIRDVTKRVLSHLLGVKIPNPSLISEEVIVVAEDLTPSDTAQLNRNFVKGFTTNIGGRTSHSAIMARSLEIPAVVGTKSATEDIQNGDLIIVDGLNGEVHINPTPEIVDQYKKVQESYEKQKAEWAKLMNEKTVSKDGHHVELGANIGTPNDLKGVLDNGGEAIGLYRTEFLYMGRDQLPSEDEQFESYKAVLEGMNGKPVVVRTLDIGGDKKLPYLNLPEEMNPFLGFRAIRLCLEEQDMFRTQLRALLRASVYGNLKIMFPMISTLNEFRQAKQILLEEKDKLVSNGVNVSDNIELGIMVEIPSTAVIADQFAKEVDFFSIGTNDLIQYTMAADRMNERVSYLYQPYNPAILRLVKMVIDASHKEGKWTGMCGEMAGDELAIPILLGLGLDEFSMSASSILKARAQIKNLSKAEMEKLAEQVLQLQTTEEVIEAVKKATL</sequence>
<feature type="active site" description="Proton donor" evidence="18">
    <location>
        <position position="503"/>
    </location>
</feature>
<dbReference type="PIRSF" id="PIRSF000732">
    <property type="entry name" value="PTS_enzyme_I"/>
    <property type="match status" value="1"/>
</dbReference>
<feature type="domain" description="PEP-utilising enzyme C-terminal" evidence="23">
    <location>
        <begin position="251"/>
        <end position="541"/>
    </location>
</feature>
<evidence type="ECO:0000256" key="18">
    <source>
        <dbReference type="PIRSR" id="PIRSR000732-1"/>
    </source>
</evidence>
<comment type="similarity">
    <text evidence="5 17">Belongs to the PEP-utilizing enzyme family.</text>
</comment>
<evidence type="ECO:0000256" key="11">
    <source>
        <dbReference type="ARBA" id="ARBA00022679"/>
    </source>
</evidence>
<feature type="binding site" evidence="19">
    <location>
        <begin position="455"/>
        <end position="456"/>
    </location>
    <ligand>
        <name>phosphoenolpyruvate</name>
        <dbReference type="ChEBI" id="CHEBI:58702"/>
    </ligand>
</feature>
<evidence type="ECO:0000256" key="10">
    <source>
        <dbReference type="ARBA" id="ARBA00022597"/>
    </source>
</evidence>
<accession>A0A0Q3WZG4</accession>
<dbReference type="Gene3D" id="3.20.20.60">
    <property type="entry name" value="Phosphoenolpyruvate-binding domains"/>
    <property type="match status" value="1"/>
</dbReference>
<keyword evidence="21" id="KW-0175">Coiled coil</keyword>
<name>A0A0Q3WZG4_9BACI</name>
<evidence type="ECO:0000256" key="16">
    <source>
        <dbReference type="ARBA" id="ARBA00033235"/>
    </source>
</evidence>
<comment type="function">
    <text evidence="3 17">General (non sugar-specific) component of the phosphoenolpyruvate-dependent sugar phosphotransferase system (sugar PTS). This major carbohydrate active-transport system catalyzes the phosphorylation of incoming sugar substrates concomitantly with their translocation across the cell membrane. Enzyme I transfers the phosphoryl group from phosphoenolpyruvate (PEP) to the phosphoryl carrier protein (HPr).</text>
</comment>
<keyword evidence="25" id="KW-0670">Pyruvate</keyword>
<dbReference type="GO" id="GO:0046872">
    <property type="term" value="F:metal ion binding"/>
    <property type="evidence" value="ECO:0007669"/>
    <property type="project" value="UniProtKB-KW"/>
</dbReference>
<dbReference type="InterPro" id="IPR024692">
    <property type="entry name" value="PTS_EI"/>
</dbReference>
<feature type="binding site" evidence="20">
    <location>
        <position position="456"/>
    </location>
    <ligand>
        <name>Mg(2+)</name>
        <dbReference type="ChEBI" id="CHEBI:18420"/>
    </ligand>
</feature>
<dbReference type="InterPro" id="IPR018274">
    <property type="entry name" value="PEP_util_AS"/>
</dbReference>
<dbReference type="GO" id="GO:0016301">
    <property type="term" value="F:kinase activity"/>
    <property type="evidence" value="ECO:0007669"/>
    <property type="project" value="UniProtKB-KW"/>
</dbReference>
<dbReference type="InterPro" id="IPR036618">
    <property type="entry name" value="PtsI_HPr-bd_sf"/>
</dbReference>
<evidence type="ECO:0000256" key="19">
    <source>
        <dbReference type="PIRSR" id="PIRSR000732-2"/>
    </source>
</evidence>
<keyword evidence="8 17" id="KW-0813">Transport</keyword>
<evidence type="ECO:0000313" key="26">
    <source>
        <dbReference type="Proteomes" id="UP000051888"/>
    </source>
</evidence>
<evidence type="ECO:0000256" key="20">
    <source>
        <dbReference type="PIRSR" id="PIRSR000732-3"/>
    </source>
</evidence>
<dbReference type="InterPro" id="IPR006318">
    <property type="entry name" value="PTS_EI-like"/>
</dbReference>
<dbReference type="GO" id="GO:0005737">
    <property type="term" value="C:cytoplasm"/>
    <property type="evidence" value="ECO:0007669"/>
    <property type="project" value="UniProtKB-SubCell"/>
</dbReference>
<evidence type="ECO:0000256" key="17">
    <source>
        <dbReference type="PIRNR" id="PIRNR000732"/>
    </source>
</evidence>
<keyword evidence="14 17" id="KW-0418">Kinase</keyword>
<feature type="domain" description="PEP-utilising enzyme mobile" evidence="22">
    <location>
        <begin position="154"/>
        <end position="226"/>
    </location>
</feature>
<dbReference type="RefSeq" id="WP_055740611.1">
    <property type="nucleotide sequence ID" value="NZ_JAAIWL010000010.1"/>
</dbReference>
<dbReference type="InterPro" id="IPR040442">
    <property type="entry name" value="Pyrv_kinase-like_dom_sf"/>
</dbReference>
<comment type="caution">
    <text evidence="25">The sequence shown here is derived from an EMBL/GenBank/DDBJ whole genome shotgun (WGS) entry which is preliminary data.</text>
</comment>
<keyword evidence="26" id="KW-1185">Reference proteome</keyword>
<dbReference type="InterPro" id="IPR050499">
    <property type="entry name" value="PEP-utilizing_PTS_enzyme"/>
</dbReference>
<comment type="catalytic activity">
    <reaction evidence="1 17">
        <text>L-histidyl-[protein] + phosphoenolpyruvate = N(pros)-phospho-L-histidyl-[protein] + pyruvate</text>
        <dbReference type="Rhea" id="RHEA:23880"/>
        <dbReference type="Rhea" id="RHEA-COMP:9745"/>
        <dbReference type="Rhea" id="RHEA-COMP:9746"/>
        <dbReference type="ChEBI" id="CHEBI:15361"/>
        <dbReference type="ChEBI" id="CHEBI:29979"/>
        <dbReference type="ChEBI" id="CHEBI:58702"/>
        <dbReference type="ChEBI" id="CHEBI:64837"/>
        <dbReference type="EC" id="2.7.3.9"/>
    </reaction>
</comment>
<dbReference type="InterPro" id="IPR008279">
    <property type="entry name" value="PEP-util_enz_mobile_dom"/>
</dbReference>
<evidence type="ECO:0000256" key="15">
    <source>
        <dbReference type="ARBA" id="ARBA00022842"/>
    </source>
</evidence>
<dbReference type="Gene3D" id="3.50.30.10">
    <property type="entry name" value="Phosphohistidine domain"/>
    <property type="match status" value="1"/>
</dbReference>
<organism evidence="25 26">
    <name type="scientific">Heyndrickxia shackletonii</name>
    <dbReference type="NCBI Taxonomy" id="157838"/>
    <lineage>
        <taxon>Bacteria</taxon>
        <taxon>Bacillati</taxon>
        <taxon>Bacillota</taxon>
        <taxon>Bacilli</taxon>
        <taxon>Bacillales</taxon>
        <taxon>Bacillaceae</taxon>
        <taxon>Heyndrickxia</taxon>
    </lineage>
</organism>
<dbReference type="InterPro" id="IPR015813">
    <property type="entry name" value="Pyrv/PenolPyrv_kinase-like_dom"/>
</dbReference>
<evidence type="ECO:0000259" key="22">
    <source>
        <dbReference type="Pfam" id="PF00391"/>
    </source>
</evidence>
<feature type="coiled-coil region" evidence="21">
    <location>
        <begin position="27"/>
        <end position="61"/>
    </location>
</feature>
<dbReference type="PANTHER" id="PTHR46244:SF3">
    <property type="entry name" value="PHOSPHOENOLPYRUVATE-PROTEIN PHOSPHOTRANSFERASE"/>
    <property type="match status" value="1"/>
</dbReference>
<evidence type="ECO:0000259" key="23">
    <source>
        <dbReference type="Pfam" id="PF02896"/>
    </source>
</evidence>
<evidence type="ECO:0000256" key="3">
    <source>
        <dbReference type="ARBA" id="ARBA00002728"/>
    </source>
</evidence>
<dbReference type="InterPro" id="IPR000121">
    <property type="entry name" value="PEP_util_C"/>
</dbReference>
<dbReference type="Gene3D" id="1.10.274.10">
    <property type="entry name" value="PtsI, HPr-binding domain"/>
    <property type="match status" value="1"/>
</dbReference>
<reference evidence="25 26" key="1">
    <citation type="submission" date="2015-09" db="EMBL/GenBank/DDBJ databases">
        <title>Genome sequencing project for genomic taxonomy and phylogenomics of Bacillus-like bacteria.</title>
        <authorList>
            <person name="Liu B."/>
            <person name="Wang J."/>
            <person name="Zhu Y."/>
            <person name="Liu G."/>
            <person name="Chen Q."/>
            <person name="Chen Z."/>
            <person name="Lan J."/>
            <person name="Che J."/>
            <person name="Ge C."/>
            <person name="Shi H."/>
            <person name="Pan Z."/>
            <person name="Liu X."/>
        </authorList>
    </citation>
    <scope>NUCLEOTIDE SEQUENCE [LARGE SCALE GENOMIC DNA]</scope>
    <source>
        <strain evidence="25 26">LMG 18435</strain>
    </source>
</reference>
<evidence type="ECO:0000256" key="13">
    <source>
        <dbReference type="ARBA" id="ARBA00022723"/>
    </source>
</evidence>
<dbReference type="Proteomes" id="UP000051888">
    <property type="component" value="Unassembled WGS sequence"/>
</dbReference>
<keyword evidence="9 17" id="KW-0963">Cytoplasm</keyword>
<proteinExistence type="inferred from homology"/>
<dbReference type="STRING" id="157838.AN964_15810"/>
<dbReference type="SUPFAM" id="SSF47831">
    <property type="entry name" value="Enzyme I of the PEP:sugar phosphotransferase system HPr-binding (sub)domain"/>
    <property type="match status" value="1"/>
</dbReference>
<dbReference type="PRINTS" id="PR01736">
    <property type="entry name" value="PHPHTRNFRASE"/>
</dbReference>
<feature type="active site" description="Tele-phosphohistidine intermediate" evidence="18">
    <location>
        <position position="190"/>
    </location>
</feature>
<dbReference type="InterPro" id="IPR036637">
    <property type="entry name" value="Phosphohistidine_dom_sf"/>
</dbReference>
<dbReference type="InterPro" id="IPR008731">
    <property type="entry name" value="PTS_EIN"/>
</dbReference>
<dbReference type="EMBL" id="LJJC01000004">
    <property type="protein sequence ID" value="KQL54827.1"/>
    <property type="molecule type" value="Genomic_DNA"/>
</dbReference>
<dbReference type="InterPro" id="IPR023151">
    <property type="entry name" value="PEP_util_CS"/>
</dbReference>
<comment type="subcellular location">
    <subcellularLocation>
        <location evidence="4 17">Cytoplasm</location>
    </subcellularLocation>
</comment>
<dbReference type="Pfam" id="PF00391">
    <property type="entry name" value="PEP-utilizers"/>
    <property type="match status" value="1"/>
</dbReference>
<evidence type="ECO:0000256" key="5">
    <source>
        <dbReference type="ARBA" id="ARBA00007837"/>
    </source>
</evidence>
<dbReference type="GO" id="GO:0008965">
    <property type="term" value="F:phosphoenolpyruvate-protein phosphotransferase activity"/>
    <property type="evidence" value="ECO:0007669"/>
    <property type="project" value="UniProtKB-EC"/>
</dbReference>
<evidence type="ECO:0000256" key="21">
    <source>
        <dbReference type="SAM" id="Coils"/>
    </source>
</evidence>
<dbReference type="SUPFAM" id="SSF52009">
    <property type="entry name" value="Phosphohistidine domain"/>
    <property type="match status" value="1"/>
</dbReference>
<dbReference type="FunFam" id="3.20.20.60:FF:000007">
    <property type="entry name" value="Phosphoenolpyruvate-protein phosphotransferase"/>
    <property type="match status" value="1"/>
</dbReference>
<evidence type="ECO:0000256" key="12">
    <source>
        <dbReference type="ARBA" id="ARBA00022683"/>
    </source>
</evidence>
<dbReference type="SUPFAM" id="SSF51621">
    <property type="entry name" value="Phosphoenolpyruvate/pyruvate domain"/>
    <property type="match status" value="1"/>
</dbReference>
<dbReference type="PATRIC" id="fig|157838.3.peg.3493"/>
<keyword evidence="12 17" id="KW-0598">Phosphotransferase system</keyword>
<dbReference type="PROSITE" id="PS00370">
    <property type="entry name" value="PEP_ENZYMES_PHOS_SITE"/>
    <property type="match status" value="1"/>
</dbReference>
<evidence type="ECO:0000256" key="4">
    <source>
        <dbReference type="ARBA" id="ARBA00004496"/>
    </source>
</evidence>
<evidence type="ECO:0000256" key="6">
    <source>
        <dbReference type="ARBA" id="ARBA00012232"/>
    </source>
</evidence>
<keyword evidence="10 17" id="KW-0762">Sugar transport</keyword>
<evidence type="ECO:0000256" key="14">
    <source>
        <dbReference type="ARBA" id="ARBA00022777"/>
    </source>
</evidence>
<dbReference type="PANTHER" id="PTHR46244">
    <property type="entry name" value="PHOSPHOENOLPYRUVATE-PROTEIN PHOSPHOTRANSFERASE"/>
    <property type="match status" value="1"/>
</dbReference>
<evidence type="ECO:0000259" key="24">
    <source>
        <dbReference type="Pfam" id="PF05524"/>
    </source>
</evidence>
<dbReference type="AlphaFoldDB" id="A0A0Q3WZG4"/>
<feature type="binding site" evidence="19">
    <location>
        <position position="466"/>
    </location>
    <ligand>
        <name>phosphoenolpyruvate</name>
        <dbReference type="ChEBI" id="CHEBI:58702"/>
    </ligand>
</feature>
<keyword evidence="13 17" id="KW-0479">Metal-binding</keyword>
<feature type="binding site" evidence="19">
    <location>
        <position position="333"/>
    </location>
    <ligand>
        <name>phosphoenolpyruvate</name>
        <dbReference type="ChEBI" id="CHEBI:58702"/>
    </ligand>
</feature>
<feature type="binding site" evidence="19">
    <location>
        <position position="297"/>
    </location>
    <ligand>
        <name>phosphoenolpyruvate</name>
        <dbReference type="ChEBI" id="CHEBI:58702"/>
    </ligand>
</feature>
<feature type="binding site" evidence="20">
    <location>
        <position position="432"/>
    </location>
    <ligand>
        <name>Mg(2+)</name>
        <dbReference type="ChEBI" id="CHEBI:18420"/>
    </ligand>
</feature>
<comment type="cofactor">
    <cofactor evidence="2 17 20">
        <name>Mg(2+)</name>
        <dbReference type="ChEBI" id="CHEBI:18420"/>
    </cofactor>
</comment>
<dbReference type="Pfam" id="PF05524">
    <property type="entry name" value="PEP-utilisers_N"/>
    <property type="match status" value="1"/>
</dbReference>
<evidence type="ECO:0000256" key="7">
    <source>
        <dbReference type="ARBA" id="ARBA00016544"/>
    </source>
</evidence>
<feature type="domain" description="Phosphotransferase system enzyme I N-terminal" evidence="24">
    <location>
        <begin position="6"/>
        <end position="127"/>
    </location>
</feature>
<dbReference type="OrthoDB" id="9765468at2"/>
<keyword evidence="11 17" id="KW-0808">Transferase</keyword>
<dbReference type="Pfam" id="PF02896">
    <property type="entry name" value="PEP-utilizers_C"/>
    <property type="match status" value="1"/>
</dbReference>
<evidence type="ECO:0000313" key="25">
    <source>
        <dbReference type="EMBL" id="KQL54827.1"/>
    </source>
</evidence>
<evidence type="ECO:0000256" key="1">
    <source>
        <dbReference type="ARBA" id="ARBA00000683"/>
    </source>
</evidence>
<dbReference type="EC" id="2.7.3.9" evidence="6 17"/>
<dbReference type="PROSITE" id="PS00742">
    <property type="entry name" value="PEP_ENZYMES_2"/>
    <property type="match status" value="1"/>
</dbReference>
<evidence type="ECO:0000256" key="9">
    <source>
        <dbReference type="ARBA" id="ARBA00022490"/>
    </source>
</evidence>
<dbReference type="GO" id="GO:0009401">
    <property type="term" value="P:phosphoenolpyruvate-dependent sugar phosphotransferase system"/>
    <property type="evidence" value="ECO:0007669"/>
    <property type="project" value="UniProtKB-KW"/>
</dbReference>
<dbReference type="NCBIfam" id="TIGR01417">
    <property type="entry name" value="PTS_I_fam"/>
    <property type="match status" value="1"/>
</dbReference>
<keyword evidence="15 17" id="KW-0460">Magnesium</keyword>
<evidence type="ECO:0000256" key="8">
    <source>
        <dbReference type="ARBA" id="ARBA00022448"/>
    </source>
</evidence>
<dbReference type="FunFam" id="1.10.274.10:FF:000001">
    <property type="entry name" value="Phosphoenolpyruvate-protein phosphotransferase"/>
    <property type="match status" value="1"/>
</dbReference>
<protein>
    <recommendedName>
        <fullName evidence="7 17">Phosphoenolpyruvate-protein phosphotransferase</fullName>
        <ecNumber evidence="6 17">2.7.3.9</ecNumber>
    </recommendedName>
    <alternativeName>
        <fullName evidence="16 17">Phosphotransferase system, enzyme I</fullName>
    </alternativeName>
</protein>